<dbReference type="InterPro" id="IPR029044">
    <property type="entry name" value="Nucleotide-diphossugar_trans"/>
</dbReference>
<organism evidence="2 3">
    <name type="scientific">Shouchella lehensis</name>
    <dbReference type="NCBI Taxonomy" id="300825"/>
    <lineage>
        <taxon>Bacteria</taxon>
        <taxon>Bacillati</taxon>
        <taxon>Bacillota</taxon>
        <taxon>Bacilli</taxon>
        <taxon>Bacillales</taxon>
        <taxon>Bacillaceae</taxon>
        <taxon>Shouchella</taxon>
    </lineage>
</organism>
<proteinExistence type="predicted"/>
<feature type="domain" description="Streptomycin biosynthesis protein StrF" evidence="1">
    <location>
        <begin position="19"/>
        <end position="220"/>
    </location>
</feature>
<dbReference type="InterPro" id="IPR059123">
    <property type="entry name" value="StrF_dom"/>
</dbReference>
<sequence length="233" mass="27086">MQKSDRREMSDMNLKKTISFICCVTNEALFKRCCAHIEQLYMPSGYQSEIVPVRGAVSMTAGYNSGMNQAVGQYKVYLHQDSFILNQSFLYDLLFIFQNNKNLGLFGVIGTRKLPFHGMWWLSDYKFKVGKIIEVRDTFKQTIFVDTTYMYEKVACIDGLLMVTQYDLTWPEEAITGWHFYDTAQSLQYAKEGYDVGVAHQSSPWVIHYCESSTMKGYYEALPAFQQWRKQLT</sequence>
<dbReference type="AlphaFoldDB" id="A0A4Y7WRL7"/>
<reference evidence="2 3" key="1">
    <citation type="submission" date="2019-03" db="EMBL/GenBank/DDBJ databases">
        <authorList>
            <person name="Liu G."/>
        </authorList>
    </citation>
    <scope>NUCLEOTIDE SEQUENCE [LARGE SCALE GENOMIC DNA]</scope>
    <source>
        <strain evidence="2 3">DSM 19099</strain>
    </source>
</reference>
<evidence type="ECO:0000313" key="2">
    <source>
        <dbReference type="EMBL" id="TES51047.1"/>
    </source>
</evidence>
<dbReference type="Pfam" id="PF13712">
    <property type="entry name" value="Glyco_tranf_2_5"/>
    <property type="match status" value="1"/>
</dbReference>
<dbReference type="Gene3D" id="3.90.550.10">
    <property type="entry name" value="Spore Coat Polysaccharide Biosynthesis Protein SpsA, Chain A"/>
    <property type="match status" value="1"/>
</dbReference>
<gene>
    <name evidence="2" type="ORF">E2L03_03745</name>
</gene>
<dbReference type="EMBL" id="SNUX01000001">
    <property type="protein sequence ID" value="TES51047.1"/>
    <property type="molecule type" value="Genomic_DNA"/>
</dbReference>
<accession>A0A4Y7WRL7</accession>
<evidence type="ECO:0000259" key="1">
    <source>
        <dbReference type="Pfam" id="PF13712"/>
    </source>
</evidence>
<protein>
    <recommendedName>
        <fullName evidence="1">Streptomycin biosynthesis protein StrF domain-containing protein</fullName>
    </recommendedName>
</protein>
<comment type="caution">
    <text evidence="2">The sequence shown here is derived from an EMBL/GenBank/DDBJ whole genome shotgun (WGS) entry which is preliminary data.</text>
</comment>
<evidence type="ECO:0000313" key="3">
    <source>
        <dbReference type="Proteomes" id="UP000298210"/>
    </source>
</evidence>
<dbReference type="Proteomes" id="UP000298210">
    <property type="component" value="Unassembled WGS sequence"/>
</dbReference>
<name>A0A4Y7WRL7_9BACI</name>